<dbReference type="GO" id="GO:0008270">
    <property type="term" value="F:zinc ion binding"/>
    <property type="evidence" value="ECO:0007669"/>
    <property type="project" value="UniProtKB-KW"/>
</dbReference>
<keyword evidence="3 12" id="KW-0808">Transferase</keyword>
<evidence type="ECO:0000256" key="7">
    <source>
        <dbReference type="ARBA" id="ARBA00022771"/>
    </source>
</evidence>
<evidence type="ECO:0000259" key="14">
    <source>
        <dbReference type="PROSITE" id="PS51800"/>
    </source>
</evidence>
<sequence>MHAITSTSRESRRRDQHQPQVQSAKQKQQRPLYGLFGSNFHGMDSFYGFCHLSSSLLVMISDATASAPPPLPKGWDRCHVWMERKRRYCRQLPFAEGEKFCGNHRHLILSSSSPELKPDSETSQAATPSSQRKRIPCPIDPSHWIFEDKAAKHIEKCPTNKKRKRQQEEPYFQENINCGGFGSLGYVDDRKLINDTTPSCCRQRAIVPSLLLSPKCNADLATETVEWAHALARRVLEVHQSIFRPQGSSCSSTRDITNLTAAEIHDALPFCDLSRPELDSGIVQAFESHHIKSGGARHVPQIASLLGHLRAMNVLPSRTTRDNDQPSWAKSSNKRPLVIIEMGAGRGMFGLAAASVANASNGGKVNLIMVERTGSRSKADTAFRNIPKDADISYMKVDGVQWSRCSCDLAHVNLPVVLQREEFRDTKIVVIAKHLCGAGTDLALKSLSSIQTRIDACIFATCCHGVCDWNQYVGRDYLRTVMEKTQNVSSEPDHPSQCGEKVSFGSAEFDLLRRWCAACSPGRASNSAPSLDDASDHPVSIPVSSSCTDNQNATSVSSVVKSLNLTCGMQGLGRACQRLIDFGRLEYLRHQIFPDPSSTVNLSHYIAPDVSPQNAILSACRSEVAKDDDGSEQT</sequence>
<evidence type="ECO:0000313" key="15">
    <source>
        <dbReference type="EMBL" id="KAG7340123.1"/>
    </source>
</evidence>
<keyword evidence="7 12" id="KW-0863">Zinc-finger</keyword>
<dbReference type="OrthoDB" id="258806at2759"/>
<keyword evidence="6 12" id="KW-0479">Metal-binding</keyword>
<reference evidence="15" key="2">
    <citation type="submission" date="2021-04" db="EMBL/GenBank/DDBJ databases">
        <authorList>
            <person name="Podell S."/>
        </authorList>
    </citation>
    <scope>NUCLEOTIDE SEQUENCE</scope>
    <source>
        <strain evidence="15">Hildebrandi</strain>
    </source>
</reference>
<reference evidence="15" key="1">
    <citation type="journal article" date="2021" name="Sci. Rep.">
        <title>Diploid genomic architecture of Nitzschia inconspicua, an elite biomass production diatom.</title>
        <authorList>
            <person name="Oliver A."/>
            <person name="Podell S."/>
            <person name="Pinowska A."/>
            <person name="Traller J.C."/>
            <person name="Smith S.R."/>
            <person name="McClure R."/>
            <person name="Beliaev A."/>
            <person name="Bohutskyi P."/>
            <person name="Hill E.A."/>
            <person name="Rabines A."/>
            <person name="Zheng H."/>
            <person name="Allen L.Z."/>
            <person name="Kuo A."/>
            <person name="Grigoriev I.V."/>
            <person name="Allen A.E."/>
            <person name="Hazlebeck D."/>
            <person name="Allen E.E."/>
        </authorList>
    </citation>
    <scope>NUCLEOTIDE SEQUENCE</scope>
    <source>
        <strain evidence="15">Hildebrandi</strain>
    </source>
</reference>
<comment type="catalytic activity">
    <reaction evidence="9 12">
        <text>cytidine(4) in tRNA(Pro) + S-adenosyl-L-methionine = 2'-O-methylcytidine(4) in tRNA(Pro) + S-adenosyl-L-homocysteine + H(+)</text>
        <dbReference type="Rhea" id="RHEA:32767"/>
        <dbReference type="Rhea" id="RHEA-COMP:10397"/>
        <dbReference type="Rhea" id="RHEA-COMP:10398"/>
        <dbReference type="ChEBI" id="CHEBI:15378"/>
        <dbReference type="ChEBI" id="CHEBI:57856"/>
        <dbReference type="ChEBI" id="CHEBI:59789"/>
        <dbReference type="ChEBI" id="CHEBI:74495"/>
        <dbReference type="ChEBI" id="CHEBI:82748"/>
        <dbReference type="EC" id="2.1.1.225"/>
    </reaction>
</comment>
<dbReference type="Pfam" id="PF11722">
    <property type="entry name" value="zf-TRM13_CCCH"/>
    <property type="match status" value="1"/>
</dbReference>
<dbReference type="EMBL" id="JAGRRH010000028">
    <property type="protein sequence ID" value="KAG7340123.1"/>
    <property type="molecule type" value="Genomic_DNA"/>
</dbReference>
<keyword evidence="2 12" id="KW-0489">Methyltransferase</keyword>
<dbReference type="Pfam" id="PF05206">
    <property type="entry name" value="TRM13"/>
    <property type="match status" value="1"/>
</dbReference>
<feature type="region of interest" description="Disordered" evidence="13">
    <location>
        <begin position="1"/>
        <end position="28"/>
    </location>
</feature>
<evidence type="ECO:0000256" key="4">
    <source>
        <dbReference type="ARBA" id="ARBA00022691"/>
    </source>
</evidence>
<organism evidence="15 16">
    <name type="scientific">Nitzschia inconspicua</name>
    <dbReference type="NCBI Taxonomy" id="303405"/>
    <lineage>
        <taxon>Eukaryota</taxon>
        <taxon>Sar</taxon>
        <taxon>Stramenopiles</taxon>
        <taxon>Ochrophyta</taxon>
        <taxon>Bacillariophyta</taxon>
        <taxon>Bacillariophyceae</taxon>
        <taxon>Bacillariophycidae</taxon>
        <taxon>Bacillariales</taxon>
        <taxon>Bacillariaceae</taxon>
        <taxon>Nitzschia</taxon>
    </lineage>
</organism>
<comment type="similarity">
    <text evidence="1 12">Belongs to the methyltransferase TRM13 family.</text>
</comment>
<dbReference type="InterPro" id="IPR022776">
    <property type="entry name" value="TRM13/UPF0224_CHHC_Znf_dom"/>
</dbReference>
<comment type="catalytic activity">
    <reaction evidence="10 12">
        <text>cytidine(4) in tRNA(Gly)(GCC) + S-adenosyl-L-methionine = 2'-O-methylcytidine(4) in tRNA(Gly)(GCC) + S-adenosyl-L-homocysteine + H(+)</text>
        <dbReference type="Rhea" id="RHEA:43192"/>
        <dbReference type="Rhea" id="RHEA-COMP:10399"/>
        <dbReference type="Rhea" id="RHEA-COMP:10400"/>
        <dbReference type="ChEBI" id="CHEBI:15378"/>
        <dbReference type="ChEBI" id="CHEBI:57856"/>
        <dbReference type="ChEBI" id="CHEBI:59789"/>
        <dbReference type="ChEBI" id="CHEBI:74495"/>
        <dbReference type="ChEBI" id="CHEBI:82748"/>
        <dbReference type="EC" id="2.1.1.225"/>
    </reaction>
</comment>
<dbReference type="PANTHER" id="PTHR12998">
    <property type="entry name" value="TRNA:M(4)X MODIFICATION ENZYME TRM13 HOMOLOG"/>
    <property type="match status" value="1"/>
</dbReference>
<gene>
    <name evidence="15" type="ORF">IV203_006527</name>
</gene>
<evidence type="ECO:0000256" key="6">
    <source>
        <dbReference type="ARBA" id="ARBA00022723"/>
    </source>
</evidence>
<keyword evidence="4 12" id="KW-0949">S-adenosyl-L-methionine</keyword>
<dbReference type="PANTHER" id="PTHR12998:SF0">
    <property type="entry name" value="TRNA:M(4)X MODIFICATION ENZYME TRM13 HOMOLOG"/>
    <property type="match status" value="1"/>
</dbReference>
<feature type="compositionally biased region" description="Polar residues" evidence="13">
    <location>
        <begin position="121"/>
        <end position="130"/>
    </location>
</feature>
<evidence type="ECO:0000256" key="1">
    <source>
        <dbReference type="ARBA" id="ARBA00005265"/>
    </source>
</evidence>
<evidence type="ECO:0000256" key="3">
    <source>
        <dbReference type="ARBA" id="ARBA00022679"/>
    </source>
</evidence>
<evidence type="ECO:0000256" key="10">
    <source>
        <dbReference type="ARBA" id="ARBA00048635"/>
    </source>
</evidence>
<evidence type="ECO:0000256" key="5">
    <source>
        <dbReference type="ARBA" id="ARBA00022694"/>
    </source>
</evidence>
<comment type="caution">
    <text evidence="15">The sequence shown here is derived from an EMBL/GenBank/DDBJ whole genome shotgun (WGS) entry which is preliminary data.</text>
</comment>
<accession>A0A9K3PA65</accession>
<keyword evidence="5 12" id="KW-0819">tRNA processing</keyword>
<feature type="domain" description="CHHC U11-48K-type" evidence="14">
    <location>
        <begin position="134"/>
        <end position="161"/>
    </location>
</feature>
<comment type="catalytic activity">
    <reaction evidence="11 12">
        <text>adenosine(4) in tRNA(His) + S-adenosyl-L-methionine = 2'-O-methyladenosine(4) in tRNA(His) + S-adenosyl-L-homocysteine + H(+)</text>
        <dbReference type="Rhea" id="RHEA:43196"/>
        <dbReference type="Rhea" id="RHEA-COMP:10401"/>
        <dbReference type="Rhea" id="RHEA-COMP:10402"/>
        <dbReference type="ChEBI" id="CHEBI:15378"/>
        <dbReference type="ChEBI" id="CHEBI:57856"/>
        <dbReference type="ChEBI" id="CHEBI:59789"/>
        <dbReference type="ChEBI" id="CHEBI:74411"/>
        <dbReference type="ChEBI" id="CHEBI:74477"/>
        <dbReference type="EC" id="2.1.1.225"/>
    </reaction>
</comment>
<evidence type="ECO:0000256" key="8">
    <source>
        <dbReference type="ARBA" id="ARBA00022833"/>
    </source>
</evidence>
<dbReference type="GO" id="GO:0106050">
    <property type="term" value="F:tRNA 2'-O-methyltransferase activity"/>
    <property type="evidence" value="ECO:0007669"/>
    <property type="project" value="UniProtKB-UniRule"/>
</dbReference>
<dbReference type="InterPro" id="IPR007871">
    <property type="entry name" value="Methyltransferase_TRM13"/>
</dbReference>
<evidence type="ECO:0000256" key="12">
    <source>
        <dbReference type="RuleBase" id="RU367103"/>
    </source>
</evidence>
<evidence type="ECO:0000256" key="13">
    <source>
        <dbReference type="SAM" id="MobiDB-lite"/>
    </source>
</evidence>
<dbReference type="Proteomes" id="UP000693970">
    <property type="component" value="Unassembled WGS sequence"/>
</dbReference>
<evidence type="ECO:0000256" key="9">
    <source>
        <dbReference type="ARBA" id="ARBA00048165"/>
    </source>
</evidence>
<protein>
    <recommendedName>
        <fullName evidence="12">tRNA:m(4)X modification enzyme TRM13</fullName>
        <ecNumber evidence="12">2.1.1.225</ecNumber>
    </recommendedName>
</protein>
<dbReference type="InterPro" id="IPR039044">
    <property type="entry name" value="Trm13"/>
</dbReference>
<dbReference type="EC" id="2.1.1.225" evidence="12"/>
<comment type="function">
    <text evidence="12">tRNA methylase which 2'-O-methylates cytidine(4) in tRNA(Pro) and tRNA(Gly)(GCC), and adenosine(4) in tRNA(His).</text>
</comment>
<keyword evidence="16" id="KW-1185">Reference proteome</keyword>
<dbReference type="PROSITE" id="PS51800">
    <property type="entry name" value="ZF_CHHC_U11_48K"/>
    <property type="match status" value="1"/>
</dbReference>
<dbReference type="GO" id="GO:0030488">
    <property type="term" value="P:tRNA methylation"/>
    <property type="evidence" value="ECO:0007669"/>
    <property type="project" value="InterPro"/>
</dbReference>
<proteinExistence type="inferred from homology"/>
<keyword evidence="8 12" id="KW-0862">Zinc</keyword>
<evidence type="ECO:0000256" key="11">
    <source>
        <dbReference type="ARBA" id="ARBA00049393"/>
    </source>
</evidence>
<feature type="region of interest" description="Disordered" evidence="13">
    <location>
        <begin position="111"/>
        <end position="134"/>
    </location>
</feature>
<evidence type="ECO:0000313" key="16">
    <source>
        <dbReference type="Proteomes" id="UP000693970"/>
    </source>
</evidence>
<dbReference type="Pfam" id="PF05253">
    <property type="entry name" value="zf-U11-48K"/>
    <property type="match status" value="1"/>
</dbReference>
<dbReference type="AlphaFoldDB" id="A0A9K3PA65"/>
<dbReference type="InterPro" id="IPR021721">
    <property type="entry name" value="Znf_CCCH-type_TRM13"/>
</dbReference>
<name>A0A9K3PA65_9STRA</name>
<evidence type="ECO:0000256" key="2">
    <source>
        <dbReference type="ARBA" id="ARBA00022603"/>
    </source>
</evidence>